<dbReference type="NCBIfam" id="NF006873">
    <property type="entry name" value="PRK09369.1"/>
    <property type="match status" value="1"/>
</dbReference>
<dbReference type="PANTHER" id="PTHR43783">
    <property type="entry name" value="UDP-N-ACETYLGLUCOSAMINE 1-CARBOXYVINYLTRANSFERASE"/>
    <property type="match status" value="1"/>
</dbReference>
<evidence type="ECO:0000256" key="11">
    <source>
        <dbReference type="ARBA" id="ARBA00039108"/>
    </source>
</evidence>
<evidence type="ECO:0000256" key="1">
    <source>
        <dbReference type="ARBA" id="ARBA00004496"/>
    </source>
</evidence>
<dbReference type="GO" id="GO:0008760">
    <property type="term" value="F:UDP-N-acetylglucosamine 1-carboxyvinyltransferase activity"/>
    <property type="evidence" value="ECO:0007669"/>
    <property type="project" value="UniProtKB-EC"/>
</dbReference>
<dbReference type="Proteomes" id="UP000178104">
    <property type="component" value="Unassembled WGS sequence"/>
</dbReference>
<keyword evidence="5" id="KW-0808">Transferase</keyword>
<dbReference type="GO" id="GO:0009252">
    <property type="term" value="P:peptidoglycan biosynthetic process"/>
    <property type="evidence" value="ECO:0007669"/>
    <property type="project" value="UniProtKB-KW"/>
</dbReference>
<reference evidence="17 18" key="1">
    <citation type="journal article" date="2016" name="Nat. Commun.">
        <title>Thousands of microbial genomes shed light on interconnected biogeochemical processes in an aquifer system.</title>
        <authorList>
            <person name="Anantharaman K."/>
            <person name="Brown C.T."/>
            <person name="Hug L.A."/>
            <person name="Sharon I."/>
            <person name="Castelle C.J."/>
            <person name="Probst A.J."/>
            <person name="Thomas B.C."/>
            <person name="Singh A."/>
            <person name="Wilkins M.J."/>
            <person name="Karaoz U."/>
            <person name="Brodie E.L."/>
            <person name="Williams K.H."/>
            <person name="Hubbard S.S."/>
            <person name="Banfield J.F."/>
        </authorList>
    </citation>
    <scope>NUCLEOTIDE SEQUENCE [LARGE SCALE GENOMIC DNA]</scope>
</reference>
<keyword evidence="3" id="KW-0963">Cytoplasm</keyword>
<evidence type="ECO:0000259" key="16">
    <source>
        <dbReference type="Pfam" id="PF00275"/>
    </source>
</evidence>
<dbReference type="EC" id="2.5.1.7" evidence="11"/>
<evidence type="ECO:0000313" key="18">
    <source>
        <dbReference type="Proteomes" id="UP000178104"/>
    </source>
</evidence>
<comment type="subcellular location">
    <subcellularLocation>
        <location evidence="1">Cytoplasm</location>
    </subcellularLocation>
</comment>
<dbReference type="InterPro" id="IPR013792">
    <property type="entry name" value="RNA3'P_cycl/enolpyr_Trfase_a/b"/>
</dbReference>
<dbReference type="GO" id="GO:0051301">
    <property type="term" value="P:cell division"/>
    <property type="evidence" value="ECO:0007669"/>
    <property type="project" value="UniProtKB-KW"/>
</dbReference>
<evidence type="ECO:0000256" key="12">
    <source>
        <dbReference type="ARBA" id="ARBA00039754"/>
    </source>
</evidence>
<dbReference type="Gene3D" id="3.65.10.10">
    <property type="entry name" value="Enolpyruvate transferase domain"/>
    <property type="match status" value="2"/>
</dbReference>
<evidence type="ECO:0000256" key="5">
    <source>
        <dbReference type="ARBA" id="ARBA00022679"/>
    </source>
</evidence>
<dbReference type="GO" id="GO:0071555">
    <property type="term" value="P:cell wall organization"/>
    <property type="evidence" value="ECO:0007669"/>
    <property type="project" value="UniProtKB-KW"/>
</dbReference>
<dbReference type="InterPro" id="IPR050068">
    <property type="entry name" value="MurA_subfamily"/>
</dbReference>
<keyword evidence="8" id="KW-0131">Cell cycle</keyword>
<keyword evidence="7" id="KW-0573">Peptidoglycan synthesis</keyword>
<dbReference type="AlphaFoldDB" id="A0A1F6XLZ4"/>
<evidence type="ECO:0000256" key="10">
    <source>
        <dbReference type="ARBA" id="ARBA00038367"/>
    </source>
</evidence>
<keyword evidence="6" id="KW-0133">Cell shape</keyword>
<comment type="similarity">
    <text evidence="10">Belongs to the EPSP synthase family. MurA subfamily.</text>
</comment>
<dbReference type="GO" id="GO:0019277">
    <property type="term" value="P:UDP-N-acetylgalactosamine biosynthetic process"/>
    <property type="evidence" value="ECO:0007669"/>
    <property type="project" value="InterPro"/>
</dbReference>
<dbReference type="Pfam" id="PF00275">
    <property type="entry name" value="EPSP_synthase"/>
    <property type="match status" value="1"/>
</dbReference>
<evidence type="ECO:0000256" key="6">
    <source>
        <dbReference type="ARBA" id="ARBA00022960"/>
    </source>
</evidence>
<gene>
    <name evidence="17" type="ORF">A2917_00975</name>
</gene>
<dbReference type="InterPro" id="IPR001986">
    <property type="entry name" value="Enolpyruvate_Tfrase_dom"/>
</dbReference>
<evidence type="ECO:0000256" key="2">
    <source>
        <dbReference type="ARBA" id="ARBA00004752"/>
    </source>
</evidence>
<evidence type="ECO:0000256" key="9">
    <source>
        <dbReference type="ARBA" id="ARBA00023316"/>
    </source>
</evidence>
<evidence type="ECO:0000313" key="17">
    <source>
        <dbReference type="EMBL" id="OGI95210.1"/>
    </source>
</evidence>
<dbReference type="CDD" id="cd01555">
    <property type="entry name" value="UdpNAET"/>
    <property type="match status" value="1"/>
</dbReference>
<evidence type="ECO:0000256" key="8">
    <source>
        <dbReference type="ARBA" id="ARBA00023306"/>
    </source>
</evidence>
<evidence type="ECO:0000256" key="14">
    <source>
        <dbReference type="ARBA" id="ARBA00042842"/>
    </source>
</evidence>
<evidence type="ECO:0000256" key="7">
    <source>
        <dbReference type="ARBA" id="ARBA00022984"/>
    </source>
</evidence>
<dbReference type="SUPFAM" id="SSF55205">
    <property type="entry name" value="EPT/RTPC-like"/>
    <property type="match status" value="1"/>
</dbReference>
<protein>
    <recommendedName>
        <fullName evidence="12">UDP-N-acetylglucosamine 1-carboxyvinyltransferase</fullName>
        <ecNumber evidence="11">2.5.1.7</ecNumber>
    </recommendedName>
    <alternativeName>
        <fullName evidence="13">Enoylpyruvate transferase</fullName>
    </alternativeName>
    <alternativeName>
        <fullName evidence="14">UDP-N-acetylglucosamine enolpyruvyl transferase</fullName>
    </alternativeName>
</protein>
<dbReference type="EMBL" id="MFVE01000006">
    <property type="protein sequence ID" value="OGI95210.1"/>
    <property type="molecule type" value="Genomic_DNA"/>
</dbReference>
<evidence type="ECO:0000256" key="4">
    <source>
        <dbReference type="ARBA" id="ARBA00022618"/>
    </source>
</evidence>
<comment type="caution">
    <text evidence="17">The sequence shown here is derived from an EMBL/GenBank/DDBJ whole genome shotgun (WGS) entry which is preliminary data.</text>
</comment>
<feature type="domain" description="Enolpyruvate transferase" evidence="16">
    <location>
        <begin position="7"/>
        <end position="433"/>
    </location>
</feature>
<dbReference type="InterPro" id="IPR005750">
    <property type="entry name" value="UDP_GlcNAc_COvinyl_MurA"/>
</dbReference>
<proteinExistence type="inferred from homology"/>
<evidence type="ECO:0000256" key="15">
    <source>
        <dbReference type="ARBA" id="ARBA00047527"/>
    </source>
</evidence>
<comment type="catalytic activity">
    <reaction evidence="15">
        <text>phosphoenolpyruvate + UDP-N-acetyl-alpha-D-glucosamine = UDP-N-acetyl-3-O-(1-carboxyvinyl)-alpha-D-glucosamine + phosphate</text>
        <dbReference type="Rhea" id="RHEA:18681"/>
        <dbReference type="ChEBI" id="CHEBI:43474"/>
        <dbReference type="ChEBI" id="CHEBI:57705"/>
        <dbReference type="ChEBI" id="CHEBI:58702"/>
        <dbReference type="ChEBI" id="CHEBI:68483"/>
        <dbReference type="EC" id="2.5.1.7"/>
    </reaction>
</comment>
<dbReference type="GO" id="GO:0005737">
    <property type="term" value="C:cytoplasm"/>
    <property type="evidence" value="ECO:0007669"/>
    <property type="project" value="UniProtKB-SubCell"/>
</dbReference>
<organism evidence="17 18">
    <name type="scientific">Candidatus Nomurabacteria bacterium RIFCSPLOWO2_01_FULL_42_17</name>
    <dbReference type="NCBI Taxonomy" id="1801780"/>
    <lineage>
        <taxon>Bacteria</taxon>
        <taxon>Candidatus Nomuraibacteriota</taxon>
    </lineage>
</organism>
<dbReference type="GO" id="GO:0008360">
    <property type="term" value="P:regulation of cell shape"/>
    <property type="evidence" value="ECO:0007669"/>
    <property type="project" value="UniProtKB-KW"/>
</dbReference>
<keyword evidence="9" id="KW-0961">Cell wall biogenesis/degradation</keyword>
<evidence type="ECO:0000256" key="13">
    <source>
        <dbReference type="ARBA" id="ARBA00042443"/>
    </source>
</evidence>
<evidence type="ECO:0000256" key="3">
    <source>
        <dbReference type="ARBA" id="ARBA00022490"/>
    </source>
</evidence>
<name>A0A1F6XLZ4_9BACT</name>
<dbReference type="PANTHER" id="PTHR43783:SF1">
    <property type="entry name" value="UDP-N-ACETYLGLUCOSAMINE 1-CARBOXYVINYLTRANSFERASE"/>
    <property type="match status" value="1"/>
</dbReference>
<sequence length="443" mass="48590">MSKFIIHGGKKLKGTYTVSGAKNAAPKLLIASLLTKKKCVFHNIARISDTYRSLDALTSLGASIQFIKKNSVAIQCADIYSSEIPLESMSARQSVIFIGATLARTGHVVIYPPKGDATIGKRPINRHLAGIEALGGKIIKRGNNCLEIFMPRRPKSAVYTFEKNTHCGTENLILASVFNSGKIILKNAAEEPEVDNLIKCLNEMGAKIKRIEPRAIEIIGVKPFLNGVETTAIPDRLEAATALVLSVMTGGHIVVKNAVPALLNKFTSALGDMGVEISFKNNVARIKKINYPLKPTNITTEMHPGFVTDWQPLITLLLASMAKGESIIHERIFETRWRYLEELKKMGIKYSLFHPKNHGAEYYNFNDSEYLPGGTYGASVYGPVKLRPAEMSSHDVRAGIDMLLAGLVAPGKTIINDPQNHIDRGYENIVAKLTDLGADIKRI</sequence>
<dbReference type="InterPro" id="IPR036968">
    <property type="entry name" value="Enolpyruvate_Tfrase_sf"/>
</dbReference>
<accession>A0A1F6XLZ4</accession>
<keyword evidence="4" id="KW-0132">Cell division</keyword>
<dbReference type="STRING" id="1801780.A2917_00975"/>
<comment type="pathway">
    <text evidence="2">Cell wall biogenesis; peptidoglycan biosynthesis.</text>
</comment>